<dbReference type="InterPro" id="IPR006954">
    <property type="entry name" value="Mlt-10-like"/>
</dbReference>
<dbReference type="GO" id="GO:0005737">
    <property type="term" value="C:cytoplasm"/>
    <property type="evidence" value="ECO:0007669"/>
    <property type="project" value="TreeGrafter"/>
</dbReference>
<dbReference type="Proteomes" id="UP000267096">
    <property type="component" value="Unassembled WGS sequence"/>
</dbReference>
<evidence type="ECO:0000256" key="2">
    <source>
        <dbReference type="ARBA" id="ARBA00022806"/>
    </source>
</evidence>
<dbReference type="Pfam" id="PF04870">
    <property type="entry name" value="Moulting_cycle"/>
    <property type="match status" value="1"/>
</dbReference>
<accession>A0A0M3K286</accession>
<feature type="region of interest" description="Disordered" evidence="3">
    <location>
        <begin position="610"/>
        <end position="633"/>
    </location>
</feature>
<feature type="region of interest" description="Disordered" evidence="3">
    <location>
        <begin position="261"/>
        <end position="305"/>
    </location>
</feature>
<reference evidence="4 5" key="2">
    <citation type="submission" date="2018-11" db="EMBL/GenBank/DDBJ databases">
        <authorList>
            <consortium name="Pathogen Informatics"/>
        </authorList>
    </citation>
    <scope>NUCLEOTIDE SEQUENCE [LARGE SCALE GENOMIC DNA]</scope>
</reference>
<evidence type="ECO:0000313" key="6">
    <source>
        <dbReference type="WBParaSite" id="ASIM_0001501501-mRNA-1"/>
    </source>
</evidence>
<evidence type="ECO:0000313" key="5">
    <source>
        <dbReference type="Proteomes" id="UP000267096"/>
    </source>
</evidence>
<dbReference type="OrthoDB" id="64767at2759"/>
<dbReference type="AlphaFoldDB" id="A0A0M3K286"/>
<keyword evidence="5" id="KW-1185">Reference proteome</keyword>
<dbReference type="InterPro" id="IPR052431">
    <property type="entry name" value="SKI2_subfamily_helicases"/>
</dbReference>
<evidence type="ECO:0000256" key="3">
    <source>
        <dbReference type="SAM" id="MobiDB-lite"/>
    </source>
</evidence>
<keyword evidence="2" id="KW-0547">Nucleotide-binding</keyword>
<name>A0A0M3K286_ANISI</name>
<organism evidence="6">
    <name type="scientific">Anisakis simplex</name>
    <name type="common">Herring worm</name>
    <dbReference type="NCBI Taxonomy" id="6269"/>
    <lineage>
        <taxon>Eukaryota</taxon>
        <taxon>Metazoa</taxon>
        <taxon>Ecdysozoa</taxon>
        <taxon>Nematoda</taxon>
        <taxon>Chromadorea</taxon>
        <taxon>Rhabditida</taxon>
        <taxon>Spirurina</taxon>
        <taxon>Ascaridomorpha</taxon>
        <taxon>Ascaridoidea</taxon>
        <taxon>Anisakidae</taxon>
        <taxon>Anisakis</taxon>
        <taxon>Anisakis simplex complex</taxon>
    </lineage>
</organism>
<evidence type="ECO:0000256" key="1">
    <source>
        <dbReference type="ARBA" id="ARBA00022801"/>
    </source>
</evidence>
<feature type="compositionally biased region" description="Polar residues" evidence="3">
    <location>
        <begin position="289"/>
        <end position="299"/>
    </location>
</feature>
<dbReference type="WBParaSite" id="ASIM_0001501501-mRNA-1">
    <property type="protein sequence ID" value="ASIM_0001501501-mRNA-1"/>
    <property type="gene ID" value="ASIM_0001501501"/>
</dbReference>
<gene>
    <name evidence="4" type="ORF">ASIM_LOCUS14425</name>
</gene>
<feature type="compositionally biased region" description="Low complexity" evidence="3">
    <location>
        <begin position="925"/>
        <end position="940"/>
    </location>
</feature>
<feature type="region of interest" description="Disordered" evidence="3">
    <location>
        <begin position="925"/>
        <end position="947"/>
    </location>
</feature>
<keyword evidence="2" id="KW-0347">Helicase</keyword>
<dbReference type="PANTHER" id="PTHR44533:SF4">
    <property type="entry name" value="DEAD_H RNA HELICASE, PUTATIVE-RELATED"/>
    <property type="match status" value="1"/>
</dbReference>
<dbReference type="EMBL" id="UYRR01031749">
    <property type="protein sequence ID" value="VDK52369.1"/>
    <property type="molecule type" value="Genomic_DNA"/>
</dbReference>
<keyword evidence="1" id="KW-0378">Hydrolase</keyword>
<dbReference type="GO" id="GO:0004386">
    <property type="term" value="F:helicase activity"/>
    <property type="evidence" value="ECO:0007669"/>
    <property type="project" value="UniProtKB-KW"/>
</dbReference>
<feature type="compositionally biased region" description="Low complexity" evidence="3">
    <location>
        <begin position="270"/>
        <end position="282"/>
    </location>
</feature>
<reference evidence="6" key="1">
    <citation type="submission" date="2017-02" db="UniProtKB">
        <authorList>
            <consortium name="WormBaseParasite"/>
        </authorList>
    </citation>
    <scope>IDENTIFICATION</scope>
</reference>
<keyword evidence="2" id="KW-0067">ATP-binding</keyword>
<protein>
    <submittedName>
        <fullName evidence="6">Calponin-homology (CH) domain-containing protein</fullName>
    </submittedName>
</protein>
<sequence length="947" mass="107024">MDVAVGLLGAGVDVHPFVRISSELVFREETEPSKFFNYEEGGEPVWLTRTDLRRLENAVNMRLLEWLESDQNKLKCAIDKHGFNIQEQIDYRSKPILQCAVALKNITVMELKGKEMLPAICFNENRQVCKLLAEKLFEHLKKSQSEFESTAEFKDKFMIRDEHVPKENTTSVPSVSVEYDGKKLELLVRQQAGIQLFEHWTQQALAAFIASYANEKSKHLNYFRRNEYDSCIRDASSTLKDLAKCAKGVVDSRKTPSFKNNLTMKKIDGQSSEIDQSSSISSKDSESSNTFTEKSQSKSMKYLKKSKHNDEKILVEFNNTTLSEDALDESANNSTTTINSDSSDFDLIDSMEDEEQSAEKNIEKLHEVKKRVKGSKMEILQKLNMRRRIAPINVHKADKFNRMLPGKQKHNDEKEMGDQLRLVRNKRKVVSKSEYELLNEDAGRTPLGVLARSLRNLIHEVKGMASKDLNVAEKITKETTNRTEEMLTNEERQAEESLSEALVIPFEIISEALKLGLVAAEHSNATDGDNGDDSGSLAREIASDFVEISTANNTDVQQIVRNHNICWRVDCKRSPPDLPSFLSNRPTATMDQHELLKLLAEVSSIPGIGQKHKKTNELKKTEEQSESNGTETAEKRECAMCIEELGLRGQPLYFTKQNISIGGRMERIVGLFQKLHTITGNEQIEQLNTLGYSTLTKLQVKLVYGSNSPFQSREAFQRYVNADAQHLQRYVERDLELIAEAQQITLANENSPEDWLAQGIVPQLKVRSPKGDREEDQMKRLYILSRIILSPIAMMPSVVGPYLLNPWLFSPLLTSAIVNVPFILHPQRFPALPFSPLIYRPNILVLGVVDTSYDPSKRFSAQVIPLDSLPSTMLSQLIVNPDLFVSSVSLKNETQPDVFTNQTVNLTPQFIYSLMFPNKLNGPSSLKSSSLMPTTSTPSSFIVSDDD</sequence>
<evidence type="ECO:0000313" key="4">
    <source>
        <dbReference type="EMBL" id="VDK52369.1"/>
    </source>
</evidence>
<dbReference type="PANTHER" id="PTHR44533">
    <property type="entry name" value="DEAD/H RNA HELICASE, PUTATIVE-RELATED"/>
    <property type="match status" value="1"/>
</dbReference>
<dbReference type="GO" id="GO:0016787">
    <property type="term" value="F:hydrolase activity"/>
    <property type="evidence" value="ECO:0007669"/>
    <property type="project" value="UniProtKB-KW"/>
</dbReference>
<proteinExistence type="predicted"/>